<dbReference type="PANTHER" id="PTHR46585">
    <property type="entry name" value="INTEGRASE CORE DOMAIN CONTAINING PROTEIN"/>
    <property type="match status" value="1"/>
</dbReference>
<reference evidence="1 2" key="1">
    <citation type="journal article" date="2019" name="Sci. Rep.">
        <title>Orb-weaving spider Araneus ventricosus genome elucidates the spidroin gene catalogue.</title>
        <authorList>
            <person name="Kono N."/>
            <person name="Nakamura H."/>
            <person name="Ohtoshi R."/>
            <person name="Moran D.A.P."/>
            <person name="Shinohara A."/>
            <person name="Yoshida Y."/>
            <person name="Fujiwara M."/>
            <person name="Mori M."/>
            <person name="Tomita M."/>
            <person name="Arakawa K."/>
        </authorList>
    </citation>
    <scope>NUCLEOTIDE SEQUENCE [LARGE SCALE GENOMIC DNA]</scope>
</reference>
<proteinExistence type="predicted"/>
<dbReference type="EMBL" id="BGPR01000692">
    <property type="protein sequence ID" value="GBM31844.1"/>
    <property type="molecule type" value="Genomic_DNA"/>
</dbReference>
<dbReference type="AlphaFoldDB" id="A0A4Y2EV93"/>
<dbReference type="OrthoDB" id="8040630at2759"/>
<protein>
    <submittedName>
        <fullName evidence="1">Uncharacterized protein</fullName>
    </submittedName>
</protein>
<comment type="caution">
    <text evidence="1">The sequence shown here is derived from an EMBL/GenBank/DDBJ whole genome shotgun (WGS) entry which is preliminary data.</text>
</comment>
<accession>A0A4Y2EV93</accession>
<gene>
    <name evidence="1" type="ORF">AVEN_56939_1</name>
</gene>
<evidence type="ECO:0000313" key="1">
    <source>
        <dbReference type="EMBL" id="GBM31844.1"/>
    </source>
</evidence>
<organism evidence="1 2">
    <name type="scientific">Araneus ventricosus</name>
    <name type="common">Orbweaver spider</name>
    <name type="synonym">Epeira ventricosa</name>
    <dbReference type="NCBI Taxonomy" id="182803"/>
    <lineage>
        <taxon>Eukaryota</taxon>
        <taxon>Metazoa</taxon>
        <taxon>Ecdysozoa</taxon>
        <taxon>Arthropoda</taxon>
        <taxon>Chelicerata</taxon>
        <taxon>Arachnida</taxon>
        <taxon>Araneae</taxon>
        <taxon>Araneomorphae</taxon>
        <taxon>Entelegynae</taxon>
        <taxon>Araneoidea</taxon>
        <taxon>Araneidae</taxon>
        <taxon>Araneus</taxon>
    </lineage>
</organism>
<evidence type="ECO:0000313" key="2">
    <source>
        <dbReference type="Proteomes" id="UP000499080"/>
    </source>
</evidence>
<keyword evidence="2" id="KW-1185">Reference proteome</keyword>
<dbReference type="Proteomes" id="UP000499080">
    <property type="component" value="Unassembled WGS sequence"/>
</dbReference>
<name>A0A4Y2EV93_ARAVE</name>
<dbReference type="PANTHER" id="PTHR46585:SF1">
    <property type="entry name" value="CHROMO DOMAIN-CONTAINING PROTEIN"/>
    <property type="match status" value="1"/>
</dbReference>
<sequence length="102" mass="12081">MELEEAYLNSEHPGSFGDINAIHRALKGRVKRREIKKWLEMKDSYSLHKPVRHKFKRNRVIVKGINDQFQSDLVDMQSSSKYNNGFKYLLTCIEIFSEYAWA</sequence>